<organism evidence="2 3">
    <name type="scientific">Streptomyces griseus subsp. griseus (strain JCM 4626 / CBS 651.72 / NBRC 13350 / KCC S-0626 / ISP 5235)</name>
    <dbReference type="NCBI Taxonomy" id="455632"/>
    <lineage>
        <taxon>Bacteria</taxon>
        <taxon>Bacillati</taxon>
        <taxon>Actinomycetota</taxon>
        <taxon>Actinomycetes</taxon>
        <taxon>Kitasatosporales</taxon>
        <taxon>Streptomycetaceae</taxon>
        <taxon>Streptomyces</taxon>
    </lineage>
</organism>
<dbReference type="KEGG" id="sgr:SGR_6377"/>
<evidence type="ECO:0000313" key="3">
    <source>
        <dbReference type="Proteomes" id="UP000001685"/>
    </source>
</evidence>
<dbReference type="InterPro" id="IPR025461">
    <property type="entry name" value="ABA4-like"/>
</dbReference>
<protein>
    <recommendedName>
        <fullName evidence="4">DUF4281 domain-containing protein</fullName>
    </recommendedName>
</protein>
<dbReference type="RefSeq" id="WP_003970694.1">
    <property type="nucleotide sequence ID" value="NC_010572.1"/>
</dbReference>
<proteinExistence type="predicted"/>
<name>B1W5P9_STRGG</name>
<feature type="transmembrane region" description="Helical" evidence="1">
    <location>
        <begin position="117"/>
        <end position="140"/>
    </location>
</feature>
<dbReference type="PATRIC" id="fig|455632.4.peg.6537"/>
<reference evidence="3" key="1">
    <citation type="journal article" date="2008" name="J. Bacteriol.">
        <title>Genome sequence of the streptomycin-producing microorganism Streptomyces griseus IFO 13350.</title>
        <authorList>
            <person name="Ohnishi Y."/>
            <person name="Ishikawa J."/>
            <person name="Hara H."/>
            <person name="Suzuki H."/>
            <person name="Ikenoya M."/>
            <person name="Ikeda H."/>
            <person name="Yamashita A."/>
            <person name="Hattori M."/>
            <person name="Horinouchi S."/>
        </authorList>
    </citation>
    <scope>NUCLEOTIDE SEQUENCE [LARGE SCALE GENOMIC DNA]</scope>
    <source>
        <strain evidence="3">JCM 4626 / NBRC 13350</strain>
    </source>
</reference>
<dbReference type="HOGENOM" id="CLU_1585542_0_0_11"/>
<dbReference type="Proteomes" id="UP000001685">
    <property type="component" value="Chromosome"/>
</dbReference>
<keyword evidence="1" id="KW-0472">Membrane</keyword>
<accession>B1W5P9</accession>
<feature type="transmembrane region" description="Helical" evidence="1">
    <location>
        <begin position="87"/>
        <end position="105"/>
    </location>
</feature>
<keyword evidence="1" id="KW-1133">Transmembrane helix</keyword>
<dbReference type="Pfam" id="PF14108">
    <property type="entry name" value="ABA4-like"/>
    <property type="match status" value="1"/>
</dbReference>
<sequence>MSFNDFIIPALQAVTIPMWVLMIVAPQWHVTKKITVPIAVVPTLAGAVGYLITELPALVKVLFGSTTAPFANYEGLVEFFAIQNIQIGAWLAIVALDLFTAMWMFQRLHDLKAKTPLISVLALVVFLFPQFCLLLFLVVVRPILRRRQQREEEAASADTEQKVPATVF</sequence>
<dbReference type="EMBL" id="AP009493">
    <property type="protein sequence ID" value="BAG23206.1"/>
    <property type="molecule type" value="Genomic_DNA"/>
</dbReference>
<gene>
    <name evidence="2" type="ordered locus">SGR_6377</name>
</gene>
<feature type="transmembrane region" description="Helical" evidence="1">
    <location>
        <begin position="6"/>
        <end position="25"/>
    </location>
</feature>
<evidence type="ECO:0000313" key="2">
    <source>
        <dbReference type="EMBL" id="BAG23206.1"/>
    </source>
</evidence>
<evidence type="ECO:0008006" key="4">
    <source>
        <dbReference type="Google" id="ProtNLM"/>
    </source>
</evidence>
<keyword evidence="1" id="KW-0812">Transmembrane</keyword>
<dbReference type="AlphaFoldDB" id="B1W5P9"/>
<evidence type="ECO:0000256" key="1">
    <source>
        <dbReference type="SAM" id="Phobius"/>
    </source>
</evidence>
<feature type="transmembrane region" description="Helical" evidence="1">
    <location>
        <begin position="34"/>
        <end position="52"/>
    </location>
</feature>